<dbReference type="InterPro" id="IPR029016">
    <property type="entry name" value="GAF-like_dom_sf"/>
</dbReference>
<dbReference type="EMBL" id="BMVB01000020">
    <property type="protein sequence ID" value="GHC65310.1"/>
    <property type="molecule type" value="Genomic_DNA"/>
</dbReference>
<evidence type="ECO:0008006" key="4">
    <source>
        <dbReference type="Google" id="ProtNLM"/>
    </source>
</evidence>
<evidence type="ECO:0000313" key="3">
    <source>
        <dbReference type="Proteomes" id="UP000646244"/>
    </source>
</evidence>
<feature type="transmembrane region" description="Helical" evidence="1">
    <location>
        <begin position="39"/>
        <end position="62"/>
    </location>
</feature>
<sequence>MADNNKQSKWSDFFFYALPVVSPGLTVLCTTQIGGTEGAGKILLIVCAAISAMLAPLLSLVAQRRYRQVEGIKFEAAMSAVIDHMGTLTSGPDDSLAILRQIHDRLITTLAKDVSSRARAAFYSLDEEGRLKREVVYGGANPPERFDEKDEQALLNAIMQGEPVYIDDNRDTKGNLKINLGDDYQSALVAPAYAGSVAQGVLIIDAPKAKELSKVRKSYVLVFAHMIGTATALGRRAAAE</sequence>
<evidence type="ECO:0000256" key="1">
    <source>
        <dbReference type="SAM" id="Phobius"/>
    </source>
</evidence>
<reference evidence="2" key="2">
    <citation type="submission" date="2020-09" db="EMBL/GenBank/DDBJ databases">
        <authorList>
            <person name="Sun Q."/>
            <person name="Ohkuma M."/>
        </authorList>
    </citation>
    <scope>NUCLEOTIDE SEQUENCE</scope>
    <source>
        <strain evidence="2">JCM 4633</strain>
    </source>
</reference>
<feature type="transmembrane region" description="Helical" evidence="1">
    <location>
        <begin position="12"/>
        <end position="33"/>
    </location>
</feature>
<keyword evidence="1" id="KW-0472">Membrane</keyword>
<organism evidence="2 3">
    <name type="scientific">Streptomyces cinnamoneus</name>
    <name type="common">Streptoverticillium cinnamoneum</name>
    <dbReference type="NCBI Taxonomy" id="53446"/>
    <lineage>
        <taxon>Bacteria</taxon>
        <taxon>Bacillati</taxon>
        <taxon>Actinomycetota</taxon>
        <taxon>Actinomycetes</taxon>
        <taxon>Kitasatosporales</taxon>
        <taxon>Streptomycetaceae</taxon>
        <taxon>Streptomyces</taxon>
        <taxon>Streptomyces cinnamoneus group</taxon>
    </lineage>
</organism>
<keyword evidence="1" id="KW-0812">Transmembrane</keyword>
<name>A0A918TVN8_STRCJ</name>
<proteinExistence type="predicted"/>
<dbReference type="SUPFAM" id="SSF55781">
    <property type="entry name" value="GAF domain-like"/>
    <property type="match status" value="1"/>
</dbReference>
<evidence type="ECO:0000313" key="2">
    <source>
        <dbReference type="EMBL" id="GHC65310.1"/>
    </source>
</evidence>
<reference evidence="2" key="1">
    <citation type="journal article" date="2014" name="Int. J. Syst. Evol. Microbiol.">
        <title>Complete genome sequence of Corynebacterium casei LMG S-19264T (=DSM 44701T), isolated from a smear-ripened cheese.</title>
        <authorList>
            <consortium name="US DOE Joint Genome Institute (JGI-PGF)"/>
            <person name="Walter F."/>
            <person name="Albersmeier A."/>
            <person name="Kalinowski J."/>
            <person name="Ruckert C."/>
        </authorList>
    </citation>
    <scope>NUCLEOTIDE SEQUENCE</scope>
    <source>
        <strain evidence="2">JCM 4633</strain>
    </source>
</reference>
<dbReference type="AlphaFoldDB" id="A0A918TVN8"/>
<comment type="caution">
    <text evidence="2">The sequence shown here is derived from an EMBL/GenBank/DDBJ whole genome shotgun (WGS) entry which is preliminary data.</text>
</comment>
<dbReference type="Proteomes" id="UP000646244">
    <property type="component" value="Unassembled WGS sequence"/>
</dbReference>
<keyword evidence="1" id="KW-1133">Transmembrane helix</keyword>
<dbReference type="RefSeq" id="WP_190112005.1">
    <property type="nucleotide sequence ID" value="NZ_BMVB01000020.1"/>
</dbReference>
<protein>
    <recommendedName>
        <fullName evidence="4">GAF domain-containing protein</fullName>
    </recommendedName>
</protein>
<accession>A0A918TVN8</accession>
<gene>
    <name evidence="2" type="ORF">GCM10010507_48630</name>
</gene>
<dbReference type="Gene3D" id="3.30.450.40">
    <property type="match status" value="1"/>
</dbReference>